<dbReference type="KEGG" id="shi:Shel_25290"/>
<reference evidence="2 3" key="1">
    <citation type="journal article" date="2009" name="Stand. Genomic Sci.">
        <title>Complete genome sequence of Slackia heliotrinireducens type strain (RHS 1).</title>
        <authorList>
            <person name="Pukall R."/>
            <person name="Lapidus A."/>
            <person name="Nolan M."/>
            <person name="Copeland A."/>
            <person name="Glavina Del Rio T."/>
            <person name="Lucas S."/>
            <person name="Chen F."/>
            <person name="Tice H."/>
            <person name="Cheng J.F."/>
            <person name="Chertkov O."/>
            <person name="Bruce D."/>
            <person name="Goodwin L."/>
            <person name="Kuske C."/>
            <person name="Brettin T."/>
            <person name="Detter J.C."/>
            <person name="Han C."/>
            <person name="Pitluck S."/>
            <person name="Pati A."/>
            <person name="Mavrommatis K."/>
            <person name="Ivanova N."/>
            <person name="Ovchinnikova G."/>
            <person name="Chen A."/>
            <person name="Palaniappan K."/>
            <person name="Schneider S."/>
            <person name="Rohde M."/>
            <person name="Chain P."/>
            <person name="D'haeseleer P."/>
            <person name="Goker M."/>
            <person name="Bristow J."/>
            <person name="Eisen J.A."/>
            <person name="Markowitz V."/>
            <person name="Kyrpides N.C."/>
            <person name="Klenk H.P."/>
            <person name="Hugenholtz P."/>
        </authorList>
    </citation>
    <scope>NUCLEOTIDE SEQUENCE [LARGE SCALE GENOMIC DNA]</scope>
    <source>
        <strain evidence="3">ATCC 29202 / DSM 20476 / NCTC 11029 / RHS 1</strain>
    </source>
</reference>
<dbReference type="Pfam" id="PF07992">
    <property type="entry name" value="Pyr_redox_2"/>
    <property type="match status" value="1"/>
</dbReference>
<dbReference type="PANTHER" id="PTHR42783">
    <property type="entry name" value="GLUTAMATE SYNTHASE [NADPH] SMALL CHAIN"/>
    <property type="match status" value="1"/>
</dbReference>
<dbReference type="HOGENOM" id="CLU_000422_3_4_11"/>
<feature type="domain" description="NADH-ubiquinone oxidoreductase 51kDa subunit iron-sulphur binding" evidence="1">
    <location>
        <begin position="37"/>
        <end position="82"/>
    </location>
</feature>
<dbReference type="InterPro" id="IPR019575">
    <property type="entry name" value="Nuop51_4Fe4S-bd"/>
</dbReference>
<dbReference type="eggNOG" id="COG0493">
    <property type="taxonomic scope" value="Bacteria"/>
</dbReference>
<dbReference type="AlphaFoldDB" id="C7N2M8"/>
<dbReference type="STRING" id="471855.Shel_25290"/>
<dbReference type="Pfam" id="PF10589">
    <property type="entry name" value="NADH_4Fe-4S"/>
    <property type="match status" value="1"/>
</dbReference>
<dbReference type="Proteomes" id="UP000002026">
    <property type="component" value="Chromosome"/>
</dbReference>
<dbReference type="Pfam" id="PF14691">
    <property type="entry name" value="Fer4_20"/>
    <property type="match status" value="1"/>
</dbReference>
<dbReference type="Gene3D" id="3.50.50.100">
    <property type="match status" value="1"/>
</dbReference>
<evidence type="ECO:0000313" key="3">
    <source>
        <dbReference type="Proteomes" id="UP000002026"/>
    </source>
</evidence>
<dbReference type="GO" id="GO:0016491">
    <property type="term" value="F:oxidoreductase activity"/>
    <property type="evidence" value="ECO:0007669"/>
    <property type="project" value="InterPro"/>
</dbReference>
<dbReference type="InterPro" id="IPR036188">
    <property type="entry name" value="FAD/NAD-bd_sf"/>
</dbReference>
<dbReference type="GO" id="GO:0051539">
    <property type="term" value="F:4 iron, 4 sulfur cluster binding"/>
    <property type="evidence" value="ECO:0007669"/>
    <property type="project" value="InterPro"/>
</dbReference>
<accession>C7N2M8</accession>
<dbReference type="PANTHER" id="PTHR42783:SF3">
    <property type="entry name" value="GLUTAMATE SYNTHASE [NADPH] SMALL CHAIN-RELATED"/>
    <property type="match status" value="1"/>
</dbReference>
<proteinExistence type="predicted"/>
<dbReference type="SUPFAM" id="SSF51971">
    <property type="entry name" value="Nucleotide-binding domain"/>
    <property type="match status" value="1"/>
</dbReference>
<dbReference type="PRINTS" id="PR00419">
    <property type="entry name" value="ADXRDTASE"/>
</dbReference>
<protein>
    <submittedName>
        <fullName evidence="2">NADPH-dependent glutamate synthase beta chain-like oxidoreductase</fullName>
    </submittedName>
</protein>
<dbReference type="eggNOG" id="COG1894">
    <property type="taxonomic scope" value="Bacteria"/>
</dbReference>
<dbReference type="EMBL" id="CP001684">
    <property type="protein sequence ID" value="ACV23536.1"/>
    <property type="molecule type" value="Genomic_DNA"/>
</dbReference>
<gene>
    <name evidence="2" type="ordered locus">Shel_25290</name>
</gene>
<dbReference type="InterPro" id="IPR028261">
    <property type="entry name" value="DPD_II"/>
</dbReference>
<dbReference type="Gene3D" id="1.10.1060.10">
    <property type="entry name" value="Alpha-helical ferredoxin"/>
    <property type="match status" value="1"/>
</dbReference>
<organism evidence="2 3">
    <name type="scientific">Slackia heliotrinireducens (strain ATCC 29202 / DSM 20476 / NCTC 11029 / RHS 1)</name>
    <name type="common">Peptococcus heliotrinreducens</name>
    <dbReference type="NCBI Taxonomy" id="471855"/>
    <lineage>
        <taxon>Bacteria</taxon>
        <taxon>Bacillati</taxon>
        <taxon>Actinomycetota</taxon>
        <taxon>Coriobacteriia</taxon>
        <taxon>Eggerthellales</taxon>
        <taxon>Eggerthellaceae</taxon>
        <taxon>Slackia</taxon>
    </lineage>
</organism>
<evidence type="ECO:0000313" key="2">
    <source>
        <dbReference type="EMBL" id="ACV23536.1"/>
    </source>
</evidence>
<dbReference type="SUPFAM" id="SSF46548">
    <property type="entry name" value="alpha-helical ferredoxin"/>
    <property type="match status" value="1"/>
</dbReference>
<dbReference type="NCBIfam" id="NF009410">
    <property type="entry name" value="PRK12771.1"/>
    <property type="match status" value="1"/>
</dbReference>
<dbReference type="Gene3D" id="3.50.50.60">
    <property type="entry name" value="FAD/NAD(P)-binding domain"/>
    <property type="match status" value="2"/>
</dbReference>
<dbReference type="InterPro" id="IPR009051">
    <property type="entry name" value="Helical_ferredxn"/>
</dbReference>
<keyword evidence="3" id="KW-1185">Reference proteome</keyword>
<sequence length="612" mass="66598">MTMLSVAPKSAYDSRIADVLGPFQRRIEAMPPGTCPIAVQLVLLETGGAQTCGKCVPCRDGIPQLAALMRSVLNCEADECTLDTMRQLAQMIKDTSDCAIGYEAGKMALEGLDAFAEEYRSHVQNKMCAEGVGQTVPCETKCPAHVNIPAYIGLVLEGDCEGAVKMIRKDNPWPTACALICEHPCEARCRRTLIDAPLNIRGIKKYAVDNAPADTVPVPKRLPDSGRKVAVVGGGPSGLTCAYYLALMGHQVTVYEGRKKLGGMMRYGIPAYRFPRERIDQDIRAILSVGGIDVRYETIIDDVEMARLSYDYDAIYVAVGAQGGKSLKIDGVDANGVMSAVQLLERIGDGDYPDFSGKKVVVIGGGNVAMDCARTSVRAGAEEVTVAYRRRIEDMTALHEEIEGAMSEGVEFMTLQSPLRIEKDEDGNVAALICQPQYIGAVKRGRPAPVDANKPTVRLEADIILIAVGQDIHSAPFEKFGMKAERTRFVADENLRAEGFKNIFVGGDCQTGPKSAIMAIGAGKVAARNIDEYLGFHHKLDPEVEVPKARPNVREAYGRVNIVERPARERGRDFDHIEIPLCEEEVMQECSRCLRCDAFGCGVLEGGRVQYV</sequence>
<dbReference type="SMART" id="SM00928">
    <property type="entry name" value="NADH_4Fe-4S"/>
    <property type="match status" value="1"/>
</dbReference>
<dbReference type="InterPro" id="IPR037207">
    <property type="entry name" value="Nuop51_4Fe4S-bd_sf"/>
</dbReference>
<evidence type="ECO:0000259" key="1">
    <source>
        <dbReference type="SMART" id="SM00928"/>
    </source>
</evidence>
<dbReference type="InterPro" id="IPR023753">
    <property type="entry name" value="FAD/NAD-binding_dom"/>
</dbReference>
<dbReference type="SUPFAM" id="SSF140490">
    <property type="entry name" value="Nqo1C-terminal domain-like"/>
    <property type="match status" value="1"/>
</dbReference>
<name>C7N2M8_SLAHD</name>